<name>A0A7X1HYU2_9ACTN</name>
<sequence>MPAPKRPSRRTGRSTATVAASVLLALATIAGIACTAVTVSGADRDPGAPVWALPKQTDDSGRGDSRGNGRKAAASGLAGMLLPYGDGWGRGPDLAEHGSDAVFTGREVAELRKESLRDLPRSRREQMEREIDRQHVSGMVMRSYLSTDDIAYTYAKNAFTVSVVLTRMSRAAAKDNARFQSAFMDAFGIFRKGPSIKGHKDAHCFLPPKDAEEDLKSMFCSAYVGEILVTAVADGPASFDTGQAATLLKEQLDRIAEPGEAV</sequence>
<protein>
    <recommendedName>
        <fullName evidence="5">Secreted protein</fullName>
    </recommendedName>
</protein>
<keyword evidence="2" id="KW-0732">Signal</keyword>
<organism evidence="3 4">
    <name type="scientific">Streptomyces mexicanus</name>
    <dbReference type="NCBI Taxonomy" id="178566"/>
    <lineage>
        <taxon>Bacteria</taxon>
        <taxon>Bacillati</taxon>
        <taxon>Actinomycetota</taxon>
        <taxon>Actinomycetes</taxon>
        <taxon>Kitasatosporales</taxon>
        <taxon>Streptomycetaceae</taxon>
        <taxon>Streptomyces</taxon>
    </lineage>
</organism>
<accession>A0A7X1HYU2</accession>
<evidence type="ECO:0000256" key="1">
    <source>
        <dbReference type="SAM" id="MobiDB-lite"/>
    </source>
</evidence>
<comment type="caution">
    <text evidence="3">The sequence shown here is derived from an EMBL/GenBank/DDBJ whole genome shotgun (WGS) entry which is preliminary data.</text>
</comment>
<gene>
    <name evidence="3" type="ORF">H1R13_11990</name>
</gene>
<dbReference type="OrthoDB" id="3853749at2"/>
<dbReference type="EMBL" id="JACMHY010000004">
    <property type="protein sequence ID" value="MBC2865699.1"/>
    <property type="molecule type" value="Genomic_DNA"/>
</dbReference>
<evidence type="ECO:0000256" key="2">
    <source>
        <dbReference type="SAM" id="SignalP"/>
    </source>
</evidence>
<evidence type="ECO:0000313" key="4">
    <source>
        <dbReference type="Proteomes" id="UP000517694"/>
    </source>
</evidence>
<evidence type="ECO:0000313" key="3">
    <source>
        <dbReference type="EMBL" id="MBC2865699.1"/>
    </source>
</evidence>
<feature type="compositionally biased region" description="Basic and acidic residues" evidence="1">
    <location>
        <begin position="56"/>
        <end position="67"/>
    </location>
</feature>
<dbReference type="AlphaFoldDB" id="A0A7X1HYU2"/>
<feature type="region of interest" description="Disordered" evidence="1">
    <location>
        <begin position="44"/>
        <end position="72"/>
    </location>
</feature>
<dbReference type="Proteomes" id="UP000517694">
    <property type="component" value="Unassembled WGS sequence"/>
</dbReference>
<dbReference type="PROSITE" id="PS51257">
    <property type="entry name" value="PROKAR_LIPOPROTEIN"/>
    <property type="match status" value="1"/>
</dbReference>
<feature type="signal peptide" evidence="2">
    <location>
        <begin position="1"/>
        <end position="35"/>
    </location>
</feature>
<keyword evidence="4" id="KW-1185">Reference proteome</keyword>
<feature type="chain" id="PRO_5039424068" description="Secreted protein" evidence="2">
    <location>
        <begin position="36"/>
        <end position="262"/>
    </location>
</feature>
<proteinExistence type="predicted"/>
<evidence type="ECO:0008006" key="5">
    <source>
        <dbReference type="Google" id="ProtNLM"/>
    </source>
</evidence>
<reference evidence="3 4" key="1">
    <citation type="submission" date="2020-08" db="EMBL/GenBank/DDBJ databases">
        <title>Whole-Genome Sequence of French Clinical Streptomyces mexicanus Strain Q0842.</title>
        <authorList>
            <person name="Boxberger M."/>
            <person name="La Scola B."/>
        </authorList>
    </citation>
    <scope>NUCLEOTIDE SEQUENCE [LARGE SCALE GENOMIC DNA]</scope>
    <source>
        <strain evidence="3 4">Marseille-Q0842</strain>
    </source>
</reference>